<sequence length="67" mass="7596">MCEAIQINGRRTEGENIADNGGMRAAIRAADRLSARVSEHFTIVGLEDFTQMQYFFMNYAFVSVFIN</sequence>
<reference evidence="2 3" key="1">
    <citation type="submission" date="2013-05" db="EMBL/GenBank/DDBJ databases">
        <title>Draft genome of the parasitic nematode Anyclostoma ceylanicum.</title>
        <authorList>
            <person name="Mitreva M."/>
        </authorList>
    </citation>
    <scope>NUCLEOTIDE SEQUENCE [LARGE SCALE GENOMIC DNA]</scope>
</reference>
<dbReference type="GO" id="GO:0004222">
    <property type="term" value="F:metalloendopeptidase activity"/>
    <property type="evidence" value="ECO:0007669"/>
    <property type="project" value="InterPro"/>
</dbReference>
<dbReference type="SUPFAM" id="SSF55486">
    <property type="entry name" value="Metalloproteases ('zincins'), catalytic domain"/>
    <property type="match status" value="1"/>
</dbReference>
<evidence type="ECO:0000259" key="1">
    <source>
        <dbReference type="Pfam" id="PF01431"/>
    </source>
</evidence>
<evidence type="ECO:0000313" key="2">
    <source>
        <dbReference type="EMBL" id="EPB76797.1"/>
    </source>
</evidence>
<proteinExistence type="predicted"/>
<dbReference type="AlphaFoldDB" id="A0A0D6MA55"/>
<evidence type="ECO:0000313" key="3">
    <source>
        <dbReference type="Proteomes" id="UP000054495"/>
    </source>
</evidence>
<name>A0A0D6MA55_9BILA</name>
<dbReference type="Pfam" id="PF01431">
    <property type="entry name" value="Peptidase_M13"/>
    <property type="match status" value="1"/>
</dbReference>
<feature type="domain" description="Peptidase M13 C-terminal" evidence="1">
    <location>
        <begin position="6"/>
        <end position="62"/>
    </location>
</feature>
<gene>
    <name evidence="2" type="ORF">ANCCEY_04149</name>
</gene>
<dbReference type="InterPro" id="IPR024079">
    <property type="entry name" value="MetalloPept_cat_dom_sf"/>
</dbReference>
<dbReference type="EMBL" id="KE124854">
    <property type="protein sequence ID" value="EPB76797.1"/>
    <property type="molecule type" value="Genomic_DNA"/>
</dbReference>
<protein>
    <recommendedName>
        <fullName evidence="1">Peptidase M13 C-terminal domain-containing protein</fullName>
    </recommendedName>
</protein>
<accession>A0A0D6MA55</accession>
<dbReference type="GO" id="GO:0006508">
    <property type="term" value="P:proteolysis"/>
    <property type="evidence" value="ECO:0007669"/>
    <property type="project" value="InterPro"/>
</dbReference>
<dbReference type="InterPro" id="IPR018497">
    <property type="entry name" value="Peptidase_M13_C"/>
</dbReference>
<dbReference type="InterPro" id="IPR000718">
    <property type="entry name" value="Peptidase_M13"/>
</dbReference>
<organism evidence="2 3">
    <name type="scientific">Ancylostoma ceylanicum</name>
    <dbReference type="NCBI Taxonomy" id="53326"/>
    <lineage>
        <taxon>Eukaryota</taxon>
        <taxon>Metazoa</taxon>
        <taxon>Ecdysozoa</taxon>
        <taxon>Nematoda</taxon>
        <taxon>Chromadorea</taxon>
        <taxon>Rhabditida</taxon>
        <taxon>Rhabditina</taxon>
        <taxon>Rhabditomorpha</taxon>
        <taxon>Strongyloidea</taxon>
        <taxon>Ancylostomatidae</taxon>
        <taxon>Ancylostomatinae</taxon>
        <taxon>Ancylostoma</taxon>
    </lineage>
</organism>
<keyword evidence="3" id="KW-1185">Reference proteome</keyword>
<dbReference type="Gene3D" id="3.40.390.10">
    <property type="entry name" value="Collagenase (Catalytic Domain)"/>
    <property type="match status" value="1"/>
</dbReference>
<dbReference type="Proteomes" id="UP000054495">
    <property type="component" value="Unassembled WGS sequence"/>
</dbReference>
<dbReference type="PROSITE" id="PS51885">
    <property type="entry name" value="NEPRILYSIN"/>
    <property type="match status" value="1"/>
</dbReference>